<sequence>MLFEELRFHRLNLDSFKTPYIQHCIIEMPISDVSSDLTIEIGLASFAPHKFPLVSRSERTRKMLLEVKDTKVSRINLTVLPGRSDAFELAAKFCYGVNIEITISNVALLRCAARFMEMIEDISKKKLEIHTKVFLEDVVFPNISNSIFVLHRCETLLPVSEEVNLVSRLINAIANNSCKEQLTSNLSKLEYNFPPKPVQCIDSETLSGWWGNYS</sequence>
<evidence type="ECO:0000313" key="4">
    <source>
        <dbReference type="Proteomes" id="UP000222542"/>
    </source>
</evidence>
<comment type="pathway">
    <text evidence="1">Protein modification; protein ubiquitination.</text>
</comment>
<evidence type="ECO:0000313" key="3">
    <source>
        <dbReference type="EMBL" id="PHT94989.1"/>
    </source>
</evidence>
<organism evidence="3 4">
    <name type="scientific">Capsicum annuum</name>
    <name type="common">Capsicum pepper</name>
    <dbReference type="NCBI Taxonomy" id="4072"/>
    <lineage>
        <taxon>Eukaryota</taxon>
        <taxon>Viridiplantae</taxon>
        <taxon>Streptophyta</taxon>
        <taxon>Embryophyta</taxon>
        <taxon>Tracheophyta</taxon>
        <taxon>Spermatophyta</taxon>
        <taxon>Magnoliopsida</taxon>
        <taxon>eudicotyledons</taxon>
        <taxon>Gunneridae</taxon>
        <taxon>Pentapetalae</taxon>
        <taxon>asterids</taxon>
        <taxon>lamiids</taxon>
        <taxon>Solanales</taxon>
        <taxon>Solanaceae</taxon>
        <taxon>Solanoideae</taxon>
        <taxon>Capsiceae</taxon>
        <taxon>Capsicum</taxon>
    </lineage>
</organism>
<reference evidence="3 4" key="1">
    <citation type="journal article" date="2014" name="Nat. Genet.">
        <title>Genome sequence of the hot pepper provides insights into the evolution of pungency in Capsicum species.</title>
        <authorList>
            <person name="Kim S."/>
            <person name="Park M."/>
            <person name="Yeom S.I."/>
            <person name="Kim Y.M."/>
            <person name="Lee J.M."/>
            <person name="Lee H.A."/>
            <person name="Seo E."/>
            <person name="Choi J."/>
            <person name="Cheong K."/>
            <person name="Kim K.T."/>
            <person name="Jung K."/>
            <person name="Lee G.W."/>
            <person name="Oh S.K."/>
            <person name="Bae C."/>
            <person name="Kim S.B."/>
            <person name="Lee H.Y."/>
            <person name="Kim S.Y."/>
            <person name="Kim M.S."/>
            <person name="Kang B.C."/>
            <person name="Jo Y.D."/>
            <person name="Yang H.B."/>
            <person name="Jeong H.J."/>
            <person name="Kang W.H."/>
            <person name="Kwon J.K."/>
            <person name="Shin C."/>
            <person name="Lim J.Y."/>
            <person name="Park J.H."/>
            <person name="Huh J.H."/>
            <person name="Kim J.S."/>
            <person name="Kim B.D."/>
            <person name="Cohen O."/>
            <person name="Paran I."/>
            <person name="Suh M.C."/>
            <person name="Lee S.B."/>
            <person name="Kim Y.K."/>
            <person name="Shin Y."/>
            <person name="Noh S.J."/>
            <person name="Park J."/>
            <person name="Seo Y.S."/>
            <person name="Kwon S.Y."/>
            <person name="Kim H.A."/>
            <person name="Park J.M."/>
            <person name="Kim H.J."/>
            <person name="Choi S.B."/>
            <person name="Bosland P.W."/>
            <person name="Reeves G."/>
            <person name="Jo S.H."/>
            <person name="Lee B.W."/>
            <person name="Cho H.T."/>
            <person name="Choi H.S."/>
            <person name="Lee M.S."/>
            <person name="Yu Y."/>
            <person name="Do Choi Y."/>
            <person name="Park B.S."/>
            <person name="van Deynze A."/>
            <person name="Ashrafi H."/>
            <person name="Hill T."/>
            <person name="Kim W.T."/>
            <person name="Pai H.S."/>
            <person name="Ahn H.K."/>
            <person name="Yeam I."/>
            <person name="Giovannoni J.J."/>
            <person name="Rose J.K."/>
            <person name="Sorensen I."/>
            <person name="Lee S.J."/>
            <person name="Kim R.W."/>
            <person name="Choi I.Y."/>
            <person name="Choi B.S."/>
            <person name="Lim J.S."/>
            <person name="Lee Y.H."/>
            <person name="Choi D."/>
        </authorList>
    </citation>
    <scope>NUCLEOTIDE SEQUENCE [LARGE SCALE GENOMIC DNA]</scope>
    <source>
        <strain evidence="4">cv. CM334</strain>
    </source>
</reference>
<gene>
    <name evidence="3" type="ORF">T459_02871</name>
</gene>
<dbReference type="Proteomes" id="UP000222542">
    <property type="component" value="Unassembled WGS sequence"/>
</dbReference>
<evidence type="ECO:0000256" key="1">
    <source>
        <dbReference type="ARBA" id="ARBA00004906"/>
    </source>
</evidence>
<proteinExistence type="predicted"/>
<evidence type="ECO:0000259" key="2">
    <source>
        <dbReference type="Pfam" id="PF00651"/>
    </source>
</evidence>
<dbReference type="Gene3D" id="3.30.710.10">
    <property type="entry name" value="Potassium Channel Kv1.1, Chain A"/>
    <property type="match status" value="1"/>
</dbReference>
<name>A0A2G3AL83_CAPAN</name>
<keyword evidence="4" id="KW-1185">Reference proteome</keyword>
<dbReference type="Pfam" id="PF00651">
    <property type="entry name" value="BTB"/>
    <property type="match status" value="1"/>
</dbReference>
<comment type="caution">
    <text evidence="3">The sequence shown here is derived from an EMBL/GenBank/DDBJ whole genome shotgun (WGS) entry which is preliminary data.</text>
</comment>
<dbReference type="SUPFAM" id="SSF54695">
    <property type="entry name" value="POZ domain"/>
    <property type="match status" value="1"/>
</dbReference>
<feature type="domain" description="BTB" evidence="2">
    <location>
        <begin position="35"/>
        <end position="120"/>
    </location>
</feature>
<dbReference type="InterPro" id="IPR000210">
    <property type="entry name" value="BTB/POZ_dom"/>
</dbReference>
<reference evidence="3 4" key="2">
    <citation type="journal article" date="2017" name="Genome Biol.">
        <title>New reference genome sequences of hot pepper reveal the massive evolution of plant disease-resistance genes by retroduplication.</title>
        <authorList>
            <person name="Kim S."/>
            <person name="Park J."/>
            <person name="Yeom S.I."/>
            <person name="Kim Y.M."/>
            <person name="Seo E."/>
            <person name="Kim K.T."/>
            <person name="Kim M.S."/>
            <person name="Lee J.M."/>
            <person name="Cheong K."/>
            <person name="Shin H.S."/>
            <person name="Kim S.B."/>
            <person name="Han K."/>
            <person name="Lee J."/>
            <person name="Park M."/>
            <person name="Lee H.A."/>
            <person name="Lee H.Y."/>
            <person name="Lee Y."/>
            <person name="Oh S."/>
            <person name="Lee J.H."/>
            <person name="Choi E."/>
            <person name="Choi E."/>
            <person name="Lee S.E."/>
            <person name="Jeon J."/>
            <person name="Kim H."/>
            <person name="Choi G."/>
            <person name="Song H."/>
            <person name="Lee J."/>
            <person name="Lee S.C."/>
            <person name="Kwon J.K."/>
            <person name="Lee H.Y."/>
            <person name="Koo N."/>
            <person name="Hong Y."/>
            <person name="Kim R.W."/>
            <person name="Kang W.H."/>
            <person name="Huh J.H."/>
            <person name="Kang B.C."/>
            <person name="Yang T.J."/>
            <person name="Lee Y.H."/>
            <person name="Bennetzen J.L."/>
            <person name="Choi D."/>
        </authorList>
    </citation>
    <scope>NUCLEOTIDE SEQUENCE [LARGE SCALE GENOMIC DNA]</scope>
    <source>
        <strain evidence="4">cv. CM334</strain>
    </source>
</reference>
<dbReference type="PANTHER" id="PTHR32370">
    <property type="entry name" value="OS12G0117600 PROTEIN"/>
    <property type="match status" value="1"/>
</dbReference>
<dbReference type="OMA" id="INFEMTS"/>
<dbReference type="InterPro" id="IPR043454">
    <property type="entry name" value="NPH3/RPT2-like"/>
</dbReference>
<accession>A0A2G3AL83</accession>
<dbReference type="InterPro" id="IPR011333">
    <property type="entry name" value="SKP1/BTB/POZ_sf"/>
</dbReference>
<protein>
    <recommendedName>
        <fullName evidence="2">BTB domain-containing protein</fullName>
    </recommendedName>
</protein>
<dbReference type="AlphaFoldDB" id="A0A2G3AL83"/>
<dbReference type="EMBL" id="AYRZ02000001">
    <property type="protein sequence ID" value="PHT94989.1"/>
    <property type="molecule type" value="Genomic_DNA"/>
</dbReference>
<dbReference type="Gramene" id="PHT94989">
    <property type="protein sequence ID" value="PHT94989"/>
    <property type="gene ID" value="T459_02871"/>
</dbReference>